<keyword evidence="3" id="KW-0677">Repeat</keyword>
<dbReference type="Gene3D" id="1.20.120.1750">
    <property type="match status" value="1"/>
</dbReference>
<dbReference type="InterPro" id="IPR044066">
    <property type="entry name" value="TRIAD_supradom"/>
</dbReference>
<dbReference type="STRING" id="675120.N1Q146"/>
<reference evidence="8 9" key="2">
    <citation type="journal article" date="2012" name="PLoS Pathog.">
        <title>Diverse lifestyles and strategies of plant pathogenesis encoded in the genomes of eighteen Dothideomycetes fungi.</title>
        <authorList>
            <person name="Ohm R.A."/>
            <person name="Feau N."/>
            <person name="Henrissat B."/>
            <person name="Schoch C.L."/>
            <person name="Horwitz B.A."/>
            <person name="Barry K.W."/>
            <person name="Condon B.J."/>
            <person name="Copeland A.C."/>
            <person name="Dhillon B."/>
            <person name="Glaser F."/>
            <person name="Hesse C.N."/>
            <person name="Kosti I."/>
            <person name="LaButti K."/>
            <person name="Lindquist E.A."/>
            <person name="Lucas S."/>
            <person name="Salamov A.A."/>
            <person name="Bradshaw R.E."/>
            <person name="Ciuffetti L."/>
            <person name="Hamelin R.C."/>
            <person name="Kema G.H.J."/>
            <person name="Lawrence C."/>
            <person name="Scott J.A."/>
            <person name="Spatafora J.W."/>
            <person name="Turgeon B.G."/>
            <person name="de Wit P.J.G.M."/>
            <person name="Zhong S."/>
            <person name="Goodwin S.B."/>
            <person name="Grigoriev I.V."/>
        </authorList>
    </citation>
    <scope>NUCLEOTIDE SEQUENCE [LARGE SCALE GENOMIC DNA]</scope>
    <source>
        <strain evidence="9">NZE10 / CBS 128990</strain>
    </source>
</reference>
<evidence type="ECO:0000256" key="1">
    <source>
        <dbReference type="ARBA" id="ARBA00022679"/>
    </source>
</evidence>
<dbReference type="GO" id="GO:0016740">
    <property type="term" value="F:transferase activity"/>
    <property type="evidence" value="ECO:0007669"/>
    <property type="project" value="UniProtKB-KW"/>
</dbReference>
<keyword evidence="6" id="KW-0862">Zinc</keyword>
<dbReference type="PROSITE" id="PS51873">
    <property type="entry name" value="TRIAD"/>
    <property type="match status" value="1"/>
</dbReference>
<gene>
    <name evidence="8" type="ORF">DOTSEDRAFT_84481</name>
</gene>
<dbReference type="Proteomes" id="UP000016933">
    <property type="component" value="Unassembled WGS sequence"/>
</dbReference>
<evidence type="ECO:0000313" key="8">
    <source>
        <dbReference type="EMBL" id="EME48993.1"/>
    </source>
</evidence>
<organism evidence="8 9">
    <name type="scientific">Dothistroma septosporum (strain NZE10 / CBS 128990)</name>
    <name type="common">Red band needle blight fungus</name>
    <name type="synonym">Mycosphaerella pini</name>
    <dbReference type="NCBI Taxonomy" id="675120"/>
    <lineage>
        <taxon>Eukaryota</taxon>
        <taxon>Fungi</taxon>
        <taxon>Dikarya</taxon>
        <taxon>Ascomycota</taxon>
        <taxon>Pezizomycotina</taxon>
        <taxon>Dothideomycetes</taxon>
        <taxon>Dothideomycetidae</taxon>
        <taxon>Mycosphaerellales</taxon>
        <taxon>Mycosphaerellaceae</taxon>
        <taxon>Dothistroma</taxon>
    </lineage>
</organism>
<feature type="domain" description="RING-type" evidence="7">
    <location>
        <begin position="14"/>
        <end position="183"/>
    </location>
</feature>
<keyword evidence="4" id="KW-0863">Zinc-finger</keyword>
<keyword evidence="1" id="KW-0808">Transferase</keyword>
<evidence type="ECO:0000256" key="3">
    <source>
        <dbReference type="ARBA" id="ARBA00022737"/>
    </source>
</evidence>
<dbReference type="EMBL" id="KB446535">
    <property type="protein sequence ID" value="EME48993.1"/>
    <property type="molecule type" value="Genomic_DNA"/>
</dbReference>
<evidence type="ECO:0000256" key="2">
    <source>
        <dbReference type="ARBA" id="ARBA00022723"/>
    </source>
</evidence>
<dbReference type="SUPFAM" id="SSF57850">
    <property type="entry name" value="RING/U-box"/>
    <property type="match status" value="1"/>
</dbReference>
<dbReference type="OrthoDB" id="3650714at2759"/>
<evidence type="ECO:0000313" key="9">
    <source>
        <dbReference type="Proteomes" id="UP000016933"/>
    </source>
</evidence>
<evidence type="ECO:0000256" key="5">
    <source>
        <dbReference type="ARBA" id="ARBA00022786"/>
    </source>
</evidence>
<evidence type="ECO:0000256" key="6">
    <source>
        <dbReference type="ARBA" id="ARBA00022833"/>
    </source>
</evidence>
<dbReference type="HOGENOM" id="CLU_721643_0_0_1"/>
<dbReference type="InterPro" id="IPR002867">
    <property type="entry name" value="IBR_dom"/>
</dbReference>
<accession>N1Q146</accession>
<sequence length="383" mass="42098">MDTTTPNGITMSATTFECSICCEIYADNTDLVSIKGDAVCRACFEAGIKPQFAAALKDESKYSGTSDACSRFIGMKSARPAGRKCDHCDEKTCACCGSLVGDVLSNHECQTAGDGEEAFAELERGQDYQKCPRCGGIVQLQDGCNHLVCSIPACREHFCYICGKSVMDEFGHWDIGKPCPKYNQPGSTHAMFETPGMFDLPPLDAFGLPPFDFAGTPAIINPLAPFMDPARREAIMILHDRSLNDLEPNALHEDDSPEIRLRKIDRRELERIVVEIDNIEIAAMANRGSPDFAPLPLDTVAAADLASILGSLAEVYTVHLETNQAVSQLIREAIETMQEDVEALVTQIRGEGFERFPTLRSIVDTYQLAVRGETEELRRQTRD</sequence>
<dbReference type="OMA" id="IKGDAVC"/>
<reference evidence="9" key="1">
    <citation type="journal article" date="2012" name="PLoS Genet.">
        <title>The genomes of the fungal plant pathogens Cladosporium fulvum and Dothistroma septosporum reveal adaptation to different hosts and lifestyles but also signatures of common ancestry.</title>
        <authorList>
            <person name="de Wit P.J.G.M."/>
            <person name="van der Burgt A."/>
            <person name="Oekmen B."/>
            <person name="Stergiopoulos I."/>
            <person name="Abd-Elsalam K.A."/>
            <person name="Aerts A.L."/>
            <person name="Bahkali A.H."/>
            <person name="Beenen H.G."/>
            <person name="Chettri P."/>
            <person name="Cox M.P."/>
            <person name="Datema E."/>
            <person name="de Vries R.P."/>
            <person name="Dhillon B."/>
            <person name="Ganley A.R."/>
            <person name="Griffiths S.A."/>
            <person name="Guo Y."/>
            <person name="Hamelin R.C."/>
            <person name="Henrissat B."/>
            <person name="Kabir M.S."/>
            <person name="Jashni M.K."/>
            <person name="Kema G."/>
            <person name="Klaubauf S."/>
            <person name="Lapidus A."/>
            <person name="Levasseur A."/>
            <person name="Lindquist E."/>
            <person name="Mehrabi R."/>
            <person name="Ohm R.A."/>
            <person name="Owen T.J."/>
            <person name="Salamov A."/>
            <person name="Schwelm A."/>
            <person name="Schijlen E."/>
            <person name="Sun H."/>
            <person name="van den Burg H.A."/>
            <person name="van Ham R.C.H.J."/>
            <person name="Zhang S."/>
            <person name="Goodwin S.B."/>
            <person name="Grigoriev I.V."/>
            <person name="Collemare J."/>
            <person name="Bradshaw R.E."/>
        </authorList>
    </citation>
    <scope>NUCLEOTIDE SEQUENCE [LARGE SCALE GENOMIC DNA]</scope>
    <source>
        <strain evidence="9">NZE10 / CBS 128990</strain>
    </source>
</reference>
<dbReference type="CDD" id="cd20336">
    <property type="entry name" value="Rcat_RBR"/>
    <property type="match status" value="1"/>
</dbReference>
<name>N1Q146_DOTSN</name>
<dbReference type="GO" id="GO:0008270">
    <property type="term" value="F:zinc ion binding"/>
    <property type="evidence" value="ECO:0007669"/>
    <property type="project" value="UniProtKB-KW"/>
</dbReference>
<dbReference type="Pfam" id="PF01485">
    <property type="entry name" value="IBR"/>
    <property type="match status" value="1"/>
</dbReference>
<evidence type="ECO:0000256" key="4">
    <source>
        <dbReference type="ARBA" id="ARBA00022771"/>
    </source>
</evidence>
<evidence type="ECO:0000259" key="7">
    <source>
        <dbReference type="PROSITE" id="PS51873"/>
    </source>
</evidence>
<proteinExistence type="predicted"/>
<keyword evidence="2" id="KW-0479">Metal-binding</keyword>
<keyword evidence="9" id="KW-1185">Reference proteome</keyword>
<dbReference type="AlphaFoldDB" id="N1Q146"/>
<protein>
    <recommendedName>
        <fullName evidence="7">RING-type domain-containing protein</fullName>
    </recommendedName>
</protein>
<keyword evidence="5" id="KW-0833">Ubl conjugation pathway</keyword>